<feature type="non-terminal residue" evidence="4">
    <location>
        <position position="675"/>
    </location>
</feature>
<proteinExistence type="predicted"/>
<evidence type="ECO:0000256" key="1">
    <source>
        <dbReference type="ARBA" id="ARBA00023002"/>
    </source>
</evidence>
<keyword evidence="5" id="KW-1185">Reference proteome</keyword>
<evidence type="ECO:0000256" key="3">
    <source>
        <dbReference type="SAM" id="MobiDB-lite"/>
    </source>
</evidence>
<keyword evidence="2" id="KW-0503">Monooxygenase</keyword>
<feature type="region of interest" description="Disordered" evidence="3">
    <location>
        <begin position="412"/>
        <end position="433"/>
    </location>
</feature>
<sequence length="675" mass="70156">MRRLFGRRRPRDPKEQQPRQPQQQQLALQAHPLSPQPSADLPPSPPADTPATAAPEAPAEPPSPRPEGTPPPAQLHTSPSGRQLWRVPASELLHLSGSPSSRQPLQPTVGVRDSNGGGSVKQLPPLGEFSSVAAPGTGMAPPAGTPAAAANAQQDNASTDQRPQPGHSDAAAPAANAPPSPPPPPSKHQAARPDRQDAAATQTPFQQHQPYQQQQPSYPPYGYPGAAAAPPPPPRGASRASSVAGTAASVLQYGGYGSGAAGRVDLDLDVAVVGAGITGLASALALKRVHPRLRVRVFDRRPAPADPHRKYGAYCRLEPNGLRAAAAIHPRLRQLILRHGLPARQVLIHDTDGSLITRLEERRPTSGQPYITIGWYELEQALLSLLPPGTVQYGSQYLGHRERDDAAYITFRPSAARPRPTTPPPAGRAGAAANGGGAAAAAAASAPTLVRAQFLVACDGPFSEVRKRVVRDGDPMYDGVVKWLGRLPGDDVPSLPLDFNAVWLSPGRTFLSHSLAGGDIAWEAVVTDPDLQALGFRYNTAAKRVERVLTPLHAASWRGSVAREPSLGPAKTGGAAGRRPPYGALEDTARRLFAGAQRAGAGGPDAAAPAGPGDIAAAAGGGPYDSAAGSTAAAMGADVSYLDSDELASDAEEAEGAHSEEEGEEDARGKGEVLE</sequence>
<feature type="compositionally biased region" description="Pro residues" evidence="3">
    <location>
        <begin position="58"/>
        <end position="73"/>
    </location>
</feature>
<dbReference type="OrthoDB" id="47494at2759"/>
<feature type="region of interest" description="Disordered" evidence="3">
    <location>
        <begin position="614"/>
        <end position="633"/>
    </location>
</feature>
<dbReference type="AlphaFoldDB" id="A0A2J8AFL8"/>
<dbReference type="GO" id="GO:0004497">
    <property type="term" value="F:monooxygenase activity"/>
    <property type="evidence" value="ECO:0007669"/>
    <property type="project" value="UniProtKB-KW"/>
</dbReference>
<feature type="region of interest" description="Disordered" evidence="3">
    <location>
        <begin position="1"/>
        <end position="241"/>
    </location>
</feature>
<keyword evidence="1" id="KW-0560">Oxidoreductase</keyword>
<feature type="compositionally biased region" description="Polar residues" evidence="3">
    <location>
        <begin position="153"/>
        <end position="162"/>
    </location>
</feature>
<dbReference type="InterPro" id="IPR036188">
    <property type="entry name" value="FAD/NAD-bd_sf"/>
</dbReference>
<dbReference type="EMBL" id="PGGS01000033">
    <property type="protein sequence ID" value="PNH11296.1"/>
    <property type="molecule type" value="Genomic_DNA"/>
</dbReference>
<feature type="region of interest" description="Disordered" evidence="3">
    <location>
        <begin position="563"/>
        <end position="582"/>
    </location>
</feature>
<dbReference type="Pfam" id="PF13450">
    <property type="entry name" value="NAD_binding_8"/>
    <property type="match status" value="1"/>
</dbReference>
<dbReference type="Gene3D" id="3.50.50.60">
    <property type="entry name" value="FAD/NAD(P)-binding domain"/>
    <property type="match status" value="1"/>
</dbReference>
<dbReference type="InterPro" id="IPR050493">
    <property type="entry name" value="FAD-dep_Monooxygenase_BioMet"/>
</dbReference>
<organism evidence="4 5">
    <name type="scientific">Tetrabaena socialis</name>
    <dbReference type="NCBI Taxonomy" id="47790"/>
    <lineage>
        <taxon>Eukaryota</taxon>
        <taxon>Viridiplantae</taxon>
        <taxon>Chlorophyta</taxon>
        <taxon>core chlorophytes</taxon>
        <taxon>Chlorophyceae</taxon>
        <taxon>CS clade</taxon>
        <taxon>Chlamydomonadales</taxon>
        <taxon>Tetrabaenaceae</taxon>
        <taxon>Tetrabaena</taxon>
    </lineage>
</organism>
<feature type="compositionally biased region" description="Basic residues" evidence="3">
    <location>
        <begin position="1"/>
        <end position="11"/>
    </location>
</feature>
<feature type="compositionally biased region" description="Polar residues" evidence="3">
    <location>
        <begin position="97"/>
        <end position="106"/>
    </location>
</feature>
<evidence type="ECO:0008006" key="6">
    <source>
        <dbReference type="Google" id="ProtNLM"/>
    </source>
</evidence>
<feature type="compositionally biased region" description="Basic and acidic residues" evidence="3">
    <location>
        <begin position="655"/>
        <end position="675"/>
    </location>
</feature>
<evidence type="ECO:0000313" key="4">
    <source>
        <dbReference type="EMBL" id="PNH11296.1"/>
    </source>
</evidence>
<dbReference type="PRINTS" id="PR00420">
    <property type="entry name" value="RNGMNOXGNASE"/>
</dbReference>
<dbReference type="SUPFAM" id="SSF51905">
    <property type="entry name" value="FAD/NAD(P)-binding domain"/>
    <property type="match status" value="1"/>
</dbReference>
<comment type="caution">
    <text evidence="4">The sequence shown here is derived from an EMBL/GenBank/DDBJ whole genome shotgun (WGS) entry which is preliminary data.</text>
</comment>
<protein>
    <recommendedName>
        <fullName evidence="6">FAD dependent oxidoreductase domain-containing protein</fullName>
    </recommendedName>
</protein>
<accession>A0A2J8AFL8</accession>
<dbReference type="PANTHER" id="PTHR13789:SF309">
    <property type="entry name" value="PUTATIVE (AFU_ORTHOLOGUE AFUA_6G14510)-RELATED"/>
    <property type="match status" value="1"/>
</dbReference>
<name>A0A2J8AFL8_9CHLO</name>
<evidence type="ECO:0000256" key="2">
    <source>
        <dbReference type="ARBA" id="ARBA00023033"/>
    </source>
</evidence>
<feature type="compositionally biased region" description="Pro residues" evidence="3">
    <location>
        <begin position="176"/>
        <end position="186"/>
    </location>
</feature>
<gene>
    <name evidence="4" type="ORF">TSOC_001916</name>
</gene>
<reference evidence="4 5" key="1">
    <citation type="journal article" date="2017" name="Mol. Biol. Evol.">
        <title>The 4-celled Tetrabaena socialis nuclear genome reveals the essential components for genetic control of cell number at the origin of multicellularity in the volvocine lineage.</title>
        <authorList>
            <person name="Featherston J."/>
            <person name="Arakaki Y."/>
            <person name="Hanschen E.R."/>
            <person name="Ferris P.J."/>
            <person name="Michod R.E."/>
            <person name="Olson B.J.S.C."/>
            <person name="Nozaki H."/>
            <person name="Durand P.M."/>
        </authorList>
    </citation>
    <scope>NUCLEOTIDE SEQUENCE [LARGE SCALE GENOMIC DNA]</scope>
    <source>
        <strain evidence="4 5">NIES-571</strain>
    </source>
</reference>
<dbReference type="Proteomes" id="UP000236333">
    <property type="component" value="Unassembled WGS sequence"/>
</dbReference>
<dbReference type="PANTHER" id="PTHR13789">
    <property type="entry name" value="MONOOXYGENASE"/>
    <property type="match status" value="1"/>
</dbReference>
<evidence type="ECO:0000313" key="5">
    <source>
        <dbReference type="Proteomes" id="UP000236333"/>
    </source>
</evidence>
<feature type="compositionally biased region" description="Low complexity" evidence="3">
    <location>
        <begin position="18"/>
        <end position="39"/>
    </location>
</feature>
<feature type="region of interest" description="Disordered" evidence="3">
    <location>
        <begin position="643"/>
        <end position="675"/>
    </location>
</feature>
<feature type="compositionally biased region" description="Low complexity" evidence="3">
    <location>
        <begin position="133"/>
        <end position="152"/>
    </location>
</feature>
<feature type="compositionally biased region" description="Low complexity" evidence="3">
    <location>
        <begin position="198"/>
        <end position="216"/>
    </location>
</feature>
<feature type="compositionally biased region" description="Acidic residues" evidence="3">
    <location>
        <begin position="643"/>
        <end position="654"/>
    </location>
</feature>